<proteinExistence type="predicted"/>
<sequence>MSSCLCMLYSFLLADDPNLANSTSQREVGCVSIAPLPLLVLNQIKSKPLGRSYSSISLYRKNCLIKLLWSSFSRGHSQSIIMKSIINQHYSFLIVLSLSIQITARCLDIIGCNFSSVVVSQYCKLYGPLRE</sequence>
<accession>A0A0V0I5L7</accession>
<dbReference type="EMBL" id="GEDG01011191">
    <property type="protein sequence ID" value="JAP27417.1"/>
    <property type="molecule type" value="Transcribed_RNA"/>
</dbReference>
<protein>
    <submittedName>
        <fullName evidence="1">Putative ovule protein</fullName>
    </submittedName>
</protein>
<organism evidence="1">
    <name type="scientific">Solanum chacoense</name>
    <name type="common">Chaco potato</name>
    <dbReference type="NCBI Taxonomy" id="4108"/>
    <lineage>
        <taxon>Eukaryota</taxon>
        <taxon>Viridiplantae</taxon>
        <taxon>Streptophyta</taxon>
        <taxon>Embryophyta</taxon>
        <taxon>Tracheophyta</taxon>
        <taxon>Spermatophyta</taxon>
        <taxon>Magnoliopsida</taxon>
        <taxon>eudicotyledons</taxon>
        <taxon>Gunneridae</taxon>
        <taxon>Pentapetalae</taxon>
        <taxon>asterids</taxon>
        <taxon>lamiids</taxon>
        <taxon>Solanales</taxon>
        <taxon>Solanaceae</taxon>
        <taxon>Solanoideae</taxon>
        <taxon>Solaneae</taxon>
        <taxon>Solanum</taxon>
    </lineage>
</organism>
<dbReference type="AlphaFoldDB" id="A0A0V0I5L7"/>
<evidence type="ECO:0000313" key="1">
    <source>
        <dbReference type="EMBL" id="JAP27417.1"/>
    </source>
</evidence>
<reference evidence="1" key="1">
    <citation type="submission" date="2015-12" db="EMBL/GenBank/DDBJ databases">
        <title>Gene expression during late stages of embryo sac development: a critical building block for successful pollen-pistil interactions.</title>
        <authorList>
            <person name="Liu Y."/>
            <person name="Joly V."/>
            <person name="Sabar M."/>
            <person name="Matton D.P."/>
        </authorList>
    </citation>
    <scope>NUCLEOTIDE SEQUENCE</scope>
</reference>
<name>A0A0V0I5L7_SOLCH</name>